<organism evidence="1 2">
    <name type="scientific">Collybia nuda</name>
    <dbReference type="NCBI Taxonomy" id="64659"/>
    <lineage>
        <taxon>Eukaryota</taxon>
        <taxon>Fungi</taxon>
        <taxon>Dikarya</taxon>
        <taxon>Basidiomycota</taxon>
        <taxon>Agaricomycotina</taxon>
        <taxon>Agaricomycetes</taxon>
        <taxon>Agaricomycetidae</taxon>
        <taxon>Agaricales</taxon>
        <taxon>Tricholomatineae</taxon>
        <taxon>Clitocybaceae</taxon>
        <taxon>Collybia</taxon>
    </lineage>
</organism>
<evidence type="ECO:0000313" key="1">
    <source>
        <dbReference type="EMBL" id="KAF9462287.1"/>
    </source>
</evidence>
<reference evidence="1" key="1">
    <citation type="submission" date="2020-11" db="EMBL/GenBank/DDBJ databases">
        <authorList>
            <consortium name="DOE Joint Genome Institute"/>
            <person name="Ahrendt S."/>
            <person name="Riley R."/>
            <person name="Andreopoulos W."/>
            <person name="Labutti K."/>
            <person name="Pangilinan J."/>
            <person name="Ruiz-Duenas F.J."/>
            <person name="Barrasa J.M."/>
            <person name="Sanchez-Garcia M."/>
            <person name="Camarero S."/>
            <person name="Miyauchi S."/>
            <person name="Serrano A."/>
            <person name="Linde D."/>
            <person name="Babiker R."/>
            <person name="Drula E."/>
            <person name="Ayuso-Fernandez I."/>
            <person name="Pacheco R."/>
            <person name="Padilla G."/>
            <person name="Ferreira P."/>
            <person name="Barriuso J."/>
            <person name="Kellner H."/>
            <person name="Castanera R."/>
            <person name="Alfaro M."/>
            <person name="Ramirez L."/>
            <person name="Pisabarro A.G."/>
            <person name="Kuo A."/>
            <person name="Tritt A."/>
            <person name="Lipzen A."/>
            <person name="He G."/>
            <person name="Yan M."/>
            <person name="Ng V."/>
            <person name="Cullen D."/>
            <person name="Martin F."/>
            <person name="Rosso M.-N."/>
            <person name="Henrissat B."/>
            <person name="Hibbett D."/>
            <person name="Martinez A.T."/>
            <person name="Grigoriev I.V."/>
        </authorList>
    </citation>
    <scope>NUCLEOTIDE SEQUENCE</scope>
    <source>
        <strain evidence="1">CBS 247.69</strain>
    </source>
</reference>
<comment type="caution">
    <text evidence="1">The sequence shown here is derived from an EMBL/GenBank/DDBJ whole genome shotgun (WGS) entry which is preliminary data.</text>
</comment>
<dbReference type="Proteomes" id="UP000807353">
    <property type="component" value="Unassembled WGS sequence"/>
</dbReference>
<dbReference type="Gene3D" id="2.60.120.260">
    <property type="entry name" value="Galactose-binding domain-like"/>
    <property type="match status" value="2"/>
</dbReference>
<dbReference type="AlphaFoldDB" id="A0A9P5Y2L7"/>
<protein>
    <submittedName>
        <fullName evidence="1">Uncharacterized protein</fullName>
    </submittedName>
</protein>
<proteinExistence type="predicted"/>
<gene>
    <name evidence="1" type="ORF">BDZ94DRAFT_1309760</name>
</gene>
<dbReference type="EMBL" id="MU150273">
    <property type="protein sequence ID" value="KAF9462287.1"/>
    <property type="molecule type" value="Genomic_DNA"/>
</dbReference>
<keyword evidence="2" id="KW-1185">Reference proteome</keyword>
<name>A0A9P5Y2L7_9AGAR</name>
<evidence type="ECO:0000313" key="2">
    <source>
        <dbReference type="Proteomes" id="UP000807353"/>
    </source>
</evidence>
<dbReference type="OrthoDB" id="3258237at2759"/>
<accession>A0A9P5Y2L7</accession>
<sequence length="303" mass="32571">MPSLTVTIEDNSPIISYSTGWRAGHSSDDKLANMYSQSSFTVTNVAGASASFSFNGTMIEIYGAKRGNHGLFQVKLDDVLYPPRTGSAPDPGVFQEPIFSVDDLALGLHTVTLTNQEDKFLDIDFVSITWDTIIGVNATGKLFTETYQDTSSSFTYLPSEGDWGANPKRLGSFSGGTGHATTQPGEGISLYGPIGPGGSPYSVQIDGLPMSIFTAKKEFFTPQTLLYHASSLGPGLHNLTLTFQPDAPQQMFAIDYATIFTETGLSNGKDTVSNPTVSNTTQVEKIGIHQMKRYAGFTGPEVF</sequence>